<organism evidence="2 3">
    <name type="scientific">Streptomyces curacoi</name>
    <dbReference type="NCBI Taxonomy" id="146536"/>
    <lineage>
        <taxon>Bacteria</taxon>
        <taxon>Bacillati</taxon>
        <taxon>Actinomycetota</taxon>
        <taxon>Actinomycetes</taxon>
        <taxon>Kitasatosporales</taxon>
        <taxon>Streptomycetaceae</taxon>
        <taxon>Streptomyces</taxon>
    </lineage>
</organism>
<keyword evidence="3" id="KW-1185">Reference proteome</keyword>
<accession>A0A117P6Z5</accession>
<dbReference type="Proteomes" id="UP000054024">
    <property type="component" value="Unassembled WGS sequence"/>
</dbReference>
<evidence type="ECO:0000256" key="1">
    <source>
        <dbReference type="SAM" id="MobiDB-lite"/>
    </source>
</evidence>
<evidence type="ECO:0000313" key="3">
    <source>
        <dbReference type="Proteomes" id="UP000054024"/>
    </source>
</evidence>
<sequence>MSAGLSVPSSTRLPGDRPAAAVGRETAVDVEVGEVGEVVELRELAVEIARGVRRLSRSGRRRCAALGERPVRRGPGEPLVTS</sequence>
<dbReference type="STRING" id="146536.AQI70_20050"/>
<evidence type="ECO:0000313" key="2">
    <source>
        <dbReference type="EMBL" id="KUM74216.1"/>
    </source>
</evidence>
<comment type="caution">
    <text evidence="2">The sequence shown here is derived from an EMBL/GenBank/DDBJ whole genome shotgun (WGS) entry which is preliminary data.</text>
</comment>
<name>A0A117P6Z5_9ACTN</name>
<dbReference type="EMBL" id="LMWJ01000014">
    <property type="protein sequence ID" value="KUM74216.1"/>
    <property type="molecule type" value="Genomic_DNA"/>
</dbReference>
<protein>
    <submittedName>
        <fullName evidence="2">Uncharacterized protein</fullName>
    </submittedName>
</protein>
<reference evidence="2 3" key="1">
    <citation type="submission" date="2015-10" db="EMBL/GenBank/DDBJ databases">
        <title>Draft genome sequence of Streptomyces curacoi DSM 40107, type strain for the species Streptomyces curacoi.</title>
        <authorList>
            <person name="Ruckert C."/>
            <person name="Winkler A."/>
            <person name="Kalinowski J."/>
            <person name="Kampfer P."/>
            <person name="Glaeser S."/>
        </authorList>
    </citation>
    <scope>NUCLEOTIDE SEQUENCE [LARGE SCALE GENOMIC DNA]</scope>
    <source>
        <strain evidence="2 3">DSM 40107</strain>
    </source>
</reference>
<proteinExistence type="predicted"/>
<gene>
    <name evidence="2" type="ORF">AQI70_20050</name>
</gene>
<dbReference type="AlphaFoldDB" id="A0A117P6Z5"/>
<feature type="region of interest" description="Disordered" evidence="1">
    <location>
        <begin position="1"/>
        <end position="21"/>
    </location>
</feature>